<dbReference type="Proteomes" id="UP000275846">
    <property type="component" value="Unassembled WGS sequence"/>
</dbReference>
<keyword evidence="1" id="KW-0479">Metal-binding</keyword>
<feature type="domain" description="C2H2-type" evidence="6">
    <location>
        <begin position="466"/>
        <end position="495"/>
    </location>
</feature>
<sequence>MNLHVVMLYPRVSLEDSSAQTFDGYYCSEVASVPSVQVVQHESAPRIPDYEDLLDIDFILENSGQQEQQPQQTTPQQQSQQQQQQQHQTTQPQSHQQQPQQQRVMDIQASTAVAECVLAPSTQSQYTTSCTDGALIYLPPKQAACPSYLTLSSSSAVAHSPGLGFTPSSTMNSSGASFIVKTEPTYETAPSLQYTSLLPRQESIVPSAVPPSSQEVGMPMSWDAVSSNFYLCVTNPPTWSASTVMDAHSAFKRTRKGDLISPPPSPLRTTSLFIGNHPPQTVSQTQTEQLINQYALSNFSHVGEAAYHRNPLTLETGAFVFNSNSSPTSGTQLLSNGGGSSSASKVNLLPELPLKDLYPQQAGLSNSHHTLVNALTPPATPPTGGAINSHTADATVSDAKSHEPLMMGRRKGRGGSSGGASGGSAMRAKKTLALIHVCPFGACAKAYSKSSHLKAHMRVHTGEKPFPCDWVGCNWRFARSDELTRHYRKHTGDRPFQCRVCQRAFARSDHLTLHMKKHRSAL</sequence>
<feature type="region of interest" description="Disordered" evidence="5">
    <location>
        <begin position="379"/>
        <end position="424"/>
    </location>
</feature>
<dbReference type="InterPro" id="IPR013087">
    <property type="entry name" value="Znf_C2H2_type"/>
</dbReference>
<keyword evidence="8" id="KW-1185">Reference proteome</keyword>
<evidence type="ECO:0000259" key="6">
    <source>
        <dbReference type="PROSITE" id="PS50157"/>
    </source>
</evidence>
<dbReference type="PANTHER" id="PTHR23235">
    <property type="entry name" value="KRUEPPEL-LIKE TRANSCRIPTION FACTOR"/>
    <property type="match status" value="1"/>
</dbReference>
<proteinExistence type="predicted"/>
<accession>A0A183SG16</accession>
<dbReference type="OrthoDB" id="4748970at2759"/>
<feature type="domain" description="C2H2-type" evidence="6">
    <location>
        <begin position="436"/>
        <end position="465"/>
    </location>
</feature>
<feature type="compositionally biased region" description="Low complexity" evidence="5">
    <location>
        <begin position="65"/>
        <end position="102"/>
    </location>
</feature>
<dbReference type="AlphaFoldDB" id="A0A183SG16"/>
<evidence type="ECO:0000313" key="8">
    <source>
        <dbReference type="Proteomes" id="UP000275846"/>
    </source>
</evidence>
<keyword evidence="2 4" id="KW-0863">Zinc-finger</keyword>
<evidence type="ECO:0000313" key="9">
    <source>
        <dbReference type="WBParaSite" id="SSLN_0000326401-mRNA-1"/>
    </source>
</evidence>
<evidence type="ECO:0000256" key="2">
    <source>
        <dbReference type="ARBA" id="ARBA00022771"/>
    </source>
</evidence>
<evidence type="ECO:0000313" key="7">
    <source>
        <dbReference type="EMBL" id="VDL89549.1"/>
    </source>
</evidence>
<feature type="domain" description="C2H2-type" evidence="6">
    <location>
        <begin position="496"/>
        <end position="522"/>
    </location>
</feature>
<evidence type="ECO:0000256" key="3">
    <source>
        <dbReference type="ARBA" id="ARBA00022833"/>
    </source>
</evidence>
<dbReference type="WBParaSite" id="SSLN_0000326401-mRNA-1">
    <property type="protein sequence ID" value="SSLN_0000326401-mRNA-1"/>
    <property type="gene ID" value="SSLN_0000326401"/>
</dbReference>
<feature type="region of interest" description="Disordered" evidence="5">
    <location>
        <begin position="64"/>
        <end position="105"/>
    </location>
</feature>
<name>A0A183SG16_SCHSO</name>
<reference evidence="7 8" key="2">
    <citation type="submission" date="2018-11" db="EMBL/GenBank/DDBJ databases">
        <authorList>
            <consortium name="Pathogen Informatics"/>
        </authorList>
    </citation>
    <scope>NUCLEOTIDE SEQUENCE [LARGE SCALE GENOMIC DNA]</scope>
    <source>
        <strain evidence="7 8">NST_G2</strain>
    </source>
</reference>
<dbReference type="STRING" id="70667.A0A183SG16"/>
<dbReference type="GO" id="GO:0008270">
    <property type="term" value="F:zinc ion binding"/>
    <property type="evidence" value="ECO:0007669"/>
    <property type="project" value="UniProtKB-KW"/>
</dbReference>
<dbReference type="Pfam" id="PF00096">
    <property type="entry name" value="zf-C2H2"/>
    <property type="match status" value="3"/>
</dbReference>
<dbReference type="SUPFAM" id="SSF57667">
    <property type="entry name" value="beta-beta-alpha zinc fingers"/>
    <property type="match status" value="2"/>
</dbReference>
<dbReference type="InterPro" id="IPR036236">
    <property type="entry name" value="Znf_C2H2_sf"/>
</dbReference>
<protein>
    <submittedName>
        <fullName evidence="9">Krueppel-like factor 5</fullName>
    </submittedName>
</protein>
<evidence type="ECO:0000256" key="4">
    <source>
        <dbReference type="PROSITE-ProRule" id="PRU00042"/>
    </source>
</evidence>
<dbReference type="FunFam" id="3.30.160.60:FF:000007">
    <property type="entry name" value="Basic krueppel-like factor 3"/>
    <property type="match status" value="1"/>
</dbReference>
<organism evidence="9">
    <name type="scientific">Schistocephalus solidus</name>
    <name type="common">Tapeworm</name>
    <dbReference type="NCBI Taxonomy" id="70667"/>
    <lineage>
        <taxon>Eukaryota</taxon>
        <taxon>Metazoa</taxon>
        <taxon>Spiralia</taxon>
        <taxon>Lophotrochozoa</taxon>
        <taxon>Platyhelminthes</taxon>
        <taxon>Cestoda</taxon>
        <taxon>Eucestoda</taxon>
        <taxon>Diphyllobothriidea</taxon>
        <taxon>Diphyllobothriidae</taxon>
        <taxon>Schistocephalus</taxon>
    </lineage>
</organism>
<dbReference type="PROSITE" id="PS00028">
    <property type="entry name" value="ZINC_FINGER_C2H2_1"/>
    <property type="match status" value="3"/>
</dbReference>
<dbReference type="GO" id="GO:0000978">
    <property type="term" value="F:RNA polymerase II cis-regulatory region sequence-specific DNA binding"/>
    <property type="evidence" value="ECO:0007669"/>
    <property type="project" value="TreeGrafter"/>
</dbReference>
<dbReference type="PROSITE" id="PS50157">
    <property type="entry name" value="ZINC_FINGER_C2H2_2"/>
    <property type="match status" value="3"/>
</dbReference>
<reference evidence="9" key="1">
    <citation type="submission" date="2016-06" db="UniProtKB">
        <authorList>
            <consortium name="WormBaseParasite"/>
        </authorList>
    </citation>
    <scope>IDENTIFICATION</scope>
</reference>
<dbReference type="Gene3D" id="3.30.160.60">
    <property type="entry name" value="Classic Zinc Finger"/>
    <property type="match status" value="3"/>
</dbReference>
<evidence type="ECO:0000256" key="1">
    <source>
        <dbReference type="ARBA" id="ARBA00022723"/>
    </source>
</evidence>
<dbReference type="PANTHER" id="PTHR23235:SF158">
    <property type="entry name" value="C2H2-TYPE DOMAIN-CONTAINING PROTEIN"/>
    <property type="match status" value="1"/>
</dbReference>
<dbReference type="SMART" id="SM00355">
    <property type="entry name" value="ZnF_C2H2"/>
    <property type="match status" value="3"/>
</dbReference>
<dbReference type="GO" id="GO:0000981">
    <property type="term" value="F:DNA-binding transcription factor activity, RNA polymerase II-specific"/>
    <property type="evidence" value="ECO:0007669"/>
    <property type="project" value="TreeGrafter"/>
</dbReference>
<dbReference type="EMBL" id="UYSU01032447">
    <property type="protein sequence ID" value="VDL89549.1"/>
    <property type="molecule type" value="Genomic_DNA"/>
</dbReference>
<evidence type="ECO:0000256" key="5">
    <source>
        <dbReference type="SAM" id="MobiDB-lite"/>
    </source>
</evidence>
<gene>
    <name evidence="7" type="ORF">SSLN_LOCUS3164</name>
</gene>
<keyword evidence="3" id="KW-0862">Zinc</keyword>